<dbReference type="PANTHER" id="PTHR42884">
    <property type="entry name" value="PROPROTEIN CONVERTASE SUBTILISIN/KEXIN-RELATED"/>
    <property type="match status" value="1"/>
</dbReference>
<dbReference type="AlphaFoldDB" id="A0A6A5HPR7"/>
<gene>
    <name evidence="14" type="ORF">GCK72_001452</name>
</gene>
<feature type="domain" description="P/Homo B" evidence="13">
    <location>
        <begin position="408"/>
        <end position="540"/>
    </location>
</feature>
<dbReference type="SUPFAM" id="SSF52743">
    <property type="entry name" value="Subtilisin-like"/>
    <property type="match status" value="1"/>
</dbReference>
<keyword evidence="6 11" id="KW-0720">Serine protease</keyword>
<evidence type="ECO:0000256" key="10">
    <source>
        <dbReference type="PIRSR" id="PIRSR615500-1"/>
    </source>
</evidence>
<evidence type="ECO:0000313" key="14">
    <source>
        <dbReference type="EMBL" id="KAF1769635.1"/>
    </source>
</evidence>
<keyword evidence="4 12" id="KW-0732">Signal</keyword>
<feature type="active site" description="Charge relay system" evidence="10 11">
    <location>
        <position position="347"/>
    </location>
</feature>
<evidence type="ECO:0000259" key="13">
    <source>
        <dbReference type="PROSITE" id="PS51829"/>
    </source>
</evidence>
<dbReference type="InterPro" id="IPR015500">
    <property type="entry name" value="Peptidase_S8_subtilisin-rel"/>
</dbReference>
<feature type="active site" description="Charge relay system" evidence="10 11">
    <location>
        <position position="179"/>
    </location>
</feature>
<keyword evidence="8" id="KW-1015">Disulfide bond</keyword>
<name>A0A6A5HPR7_CAERE</name>
<keyword evidence="5 11" id="KW-0378">Hydrolase</keyword>
<protein>
    <recommendedName>
        <fullName evidence="13">P/Homo B domain-containing protein</fullName>
    </recommendedName>
</protein>
<evidence type="ECO:0000256" key="7">
    <source>
        <dbReference type="ARBA" id="ARBA00023145"/>
    </source>
</evidence>
<keyword evidence="9" id="KW-0325">Glycoprotein</keyword>
<feature type="signal peptide" evidence="12">
    <location>
        <begin position="1"/>
        <end position="18"/>
    </location>
</feature>
<feature type="chain" id="PRO_5025660743" description="P/Homo B domain-containing protein" evidence="12">
    <location>
        <begin position="19"/>
        <end position="540"/>
    </location>
</feature>
<feature type="active site" description="Charge relay system" evidence="10 11">
    <location>
        <position position="140"/>
    </location>
</feature>
<dbReference type="Pfam" id="PF01483">
    <property type="entry name" value="P_proprotein"/>
    <property type="match status" value="1"/>
</dbReference>
<sequence>MKYFPLIFGVFFVSFILCNDYEDGLFLARITGFDDFDARIIGRRYGFEALRKLQSYDDVYIGRRLQRRKRSIEDEILSDMLFNHQLTFISKLYRFSRYKRTPVTMKGTPIHLWNLLPSMRIREAWEAGFNASRVTVAVVDDGVDVAHVDLRTAFSPDVSFDFVKFGSLPIPAVSKDTQHGTQCAGLVAMEGNQCGLGVGHGATLGAIRLLGQDTLNDALEGDALAFQKNLIDIYSVSWGPKDDGLTAEKPATFTQEAIRNGAIHGRKGLGNIFVWASGNGGINGDNCALDGYVSNEYTISFGVVDSTGAPASYAEGCSSVLAAVSGGDSMIQTTGLESKCSVISGSSASAAIASGVIALALEANPTLSQRDIQHLIVHTANPSAIRDITFSENAAGLKFHPSVGFGLLDAQKLVERAATWQNVGEQKVCRKTKLLSGDIDVTDCIDVTRTERVILTGSVIHPHRGQVRMHIESPHGTVSELLPLRSKDESSDLLEWDFVSVHFFGESPKGVWKLKVISEEDLRDPESFRVKLTEFKITGT</sequence>
<dbReference type="PANTHER" id="PTHR42884:SF33">
    <property type="entry name" value="ENDOPROTEASE AEX-5"/>
    <property type="match status" value="1"/>
</dbReference>
<dbReference type="PROSITE" id="PS00137">
    <property type="entry name" value="SUBTILASE_HIS"/>
    <property type="match status" value="1"/>
</dbReference>
<dbReference type="InterPro" id="IPR002884">
    <property type="entry name" value="P_dom"/>
</dbReference>
<dbReference type="FunFam" id="3.40.50.200:FF:000021">
    <property type="entry name" value="Proprotein convertase subtilisin/kexin type 5a"/>
    <property type="match status" value="1"/>
</dbReference>
<dbReference type="InterPro" id="IPR036852">
    <property type="entry name" value="Peptidase_S8/S53_dom_sf"/>
</dbReference>
<evidence type="ECO:0000256" key="6">
    <source>
        <dbReference type="ARBA" id="ARBA00022825"/>
    </source>
</evidence>
<dbReference type="PRINTS" id="PR00723">
    <property type="entry name" value="SUBTILISIN"/>
</dbReference>
<dbReference type="InterPro" id="IPR022398">
    <property type="entry name" value="Peptidase_S8_His-AS"/>
</dbReference>
<dbReference type="InterPro" id="IPR023827">
    <property type="entry name" value="Peptidase_S8_Asp-AS"/>
</dbReference>
<dbReference type="PROSITE" id="PS51829">
    <property type="entry name" value="P_HOMO_B"/>
    <property type="match status" value="1"/>
</dbReference>
<dbReference type="EMBL" id="WUAV01000001">
    <property type="protein sequence ID" value="KAF1769635.1"/>
    <property type="molecule type" value="Genomic_DNA"/>
</dbReference>
<dbReference type="GeneID" id="9802954"/>
<accession>A0A6A5HPR7</accession>
<evidence type="ECO:0000256" key="8">
    <source>
        <dbReference type="ARBA" id="ARBA00023157"/>
    </source>
</evidence>
<evidence type="ECO:0000313" key="15">
    <source>
        <dbReference type="Proteomes" id="UP000483820"/>
    </source>
</evidence>
<dbReference type="PROSITE" id="PS00136">
    <property type="entry name" value="SUBTILASE_ASP"/>
    <property type="match status" value="1"/>
</dbReference>
<dbReference type="Gene3D" id="2.60.120.260">
    <property type="entry name" value="Galactose-binding domain-like"/>
    <property type="match status" value="1"/>
</dbReference>
<proteinExistence type="inferred from homology"/>
<dbReference type="KEGG" id="crq:GCK72_001452"/>
<dbReference type="Gene3D" id="3.40.50.200">
    <property type="entry name" value="Peptidase S8/S53 domain"/>
    <property type="match status" value="1"/>
</dbReference>
<dbReference type="SUPFAM" id="SSF49785">
    <property type="entry name" value="Galactose-binding domain-like"/>
    <property type="match status" value="1"/>
</dbReference>
<reference evidence="14 15" key="1">
    <citation type="submission" date="2019-12" db="EMBL/GenBank/DDBJ databases">
        <title>Chromosome-level assembly of the Caenorhabditis remanei genome.</title>
        <authorList>
            <person name="Teterina A.A."/>
            <person name="Willis J.H."/>
            <person name="Phillips P.C."/>
        </authorList>
    </citation>
    <scope>NUCLEOTIDE SEQUENCE [LARGE SCALE GENOMIC DNA]</scope>
    <source>
        <strain evidence="14 15">PX506</strain>
        <tissue evidence="14">Whole organism</tissue>
    </source>
</reference>
<comment type="similarity">
    <text evidence="1">Belongs to the peptidase S8 family. Furin subfamily.</text>
</comment>
<dbReference type="InterPro" id="IPR000209">
    <property type="entry name" value="Peptidase_S8/S53_dom"/>
</dbReference>
<dbReference type="GO" id="GO:0016485">
    <property type="term" value="P:protein processing"/>
    <property type="evidence" value="ECO:0007669"/>
    <property type="project" value="TreeGrafter"/>
</dbReference>
<dbReference type="PROSITE" id="PS51892">
    <property type="entry name" value="SUBTILASE"/>
    <property type="match status" value="1"/>
</dbReference>
<comment type="caution">
    <text evidence="14">The sequence shown here is derived from an EMBL/GenBank/DDBJ whole genome shotgun (WGS) entry which is preliminary data.</text>
</comment>
<evidence type="ECO:0000256" key="2">
    <source>
        <dbReference type="ARBA" id="ARBA00022670"/>
    </source>
</evidence>
<dbReference type="RefSeq" id="XP_053591617.1">
    <property type="nucleotide sequence ID" value="XM_053722972.1"/>
</dbReference>
<evidence type="ECO:0000256" key="1">
    <source>
        <dbReference type="ARBA" id="ARBA00005325"/>
    </source>
</evidence>
<evidence type="ECO:0000256" key="12">
    <source>
        <dbReference type="SAM" id="SignalP"/>
    </source>
</evidence>
<keyword evidence="7" id="KW-0865">Zymogen</keyword>
<dbReference type="Pfam" id="PF00082">
    <property type="entry name" value="Peptidase_S8"/>
    <property type="match status" value="1"/>
</dbReference>
<dbReference type="GO" id="GO:0004252">
    <property type="term" value="F:serine-type endopeptidase activity"/>
    <property type="evidence" value="ECO:0007669"/>
    <property type="project" value="UniProtKB-UniRule"/>
</dbReference>
<dbReference type="InterPro" id="IPR008979">
    <property type="entry name" value="Galactose-bd-like_sf"/>
</dbReference>
<dbReference type="Proteomes" id="UP000483820">
    <property type="component" value="Chromosome I"/>
</dbReference>
<dbReference type="GO" id="GO:0005802">
    <property type="term" value="C:trans-Golgi network"/>
    <property type="evidence" value="ECO:0007669"/>
    <property type="project" value="TreeGrafter"/>
</dbReference>
<evidence type="ECO:0000256" key="5">
    <source>
        <dbReference type="ARBA" id="ARBA00022801"/>
    </source>
</evidence>
<evidence type="ECO:0000256" key="9">
    <source>
        <dbReference type="ARBA" id="ARBA00023180"/>
    </source>
</evidence>
<dbReference type="InterPro" id="IPR034182">
    <property type="entry name" value="Kexin/furin"/>
</dbReference>
<keyword evidence="2 11" id="KW-0645">Protease</keyword>
<dbReference type="GO" id="GO:0000139">
    <property type="term" value="C:Golgi membrane"/>
    <property type="evidence" value="ECO:0007669"/>
    <property type="project" value="TreeGrafter"/>
</dbReference>
<evidence type="ECO:0000256" key="4">
    <source>
        <dbReference type="ARBA" id="ARBA00022729"/>
    </source>
</evidence>
<dbReference type="CTD" id="9802954"/>
<keyword evidence="3" id="KW-0165">Cleavage on pair of basic residues</keyword>
<dbReference type="CDD" id="cd04059">
    <property type="entry name" value="Peptidases_S8_Protein_convertases_Kexins_Furin-like"/>
    <property type="match status" value="1"/>
</dbReference>
<organism evidence="14 15">
    <name type="scientific">Caenorhabditis remanei</name>
    <name type="common">Caenorhabditis vulgaris</name>
    <dbReference type="NCBI Taxonomy" id="31234"/>
    <lineage>
        <taxon>Eukaryota</taxon>
        <taxon>Metazoa</taxon>
        <taxon>Ecdysozoa</taxon>
        <taxon>Nematoda</taxon>
        <taxon>Chromadorea</taxon>
        <taxon>Rhabditida</taxon>
        <taxon>Rhabditina</taxon>
        <taxon>Rhabditomorpha</taxon>
        <taxon>Rhabditoidea</taxon>
        <taxon>Rhabditidae</taxon>
        <taxon>Peloderinae</taxon>
        <taxon>Caenorhabditis</taxon>
    </lineage>
</organism>
<evidence type="ECO:0000256" key="11">
    <source>
        <dbReference type="PROSITE-ProRule" id="PRU01240"/>
    </source>
</evidence>
<evidence type="ECO:0000256" key="3">
    <source>
        <dbReference type="ARBA" id="ARBA00022685"/>
    </source>
</evidence>